<dbReference type="PRINTS" id="PR00455">
    <property type="entry name" value="HTHTETR"/>
</dbReference>
<comment type="caution">
    <text evidence="6">The sequence shown here is derived from an EMBL/GenBank/DDBJ whole genome shotgun (WGS) entry which is preliminary data.</text>
</comment>
<dbReference type="SUPFAM" id="SSF48498">
    <property type="entry name" value="Tetracyclin repressor-like, C-terminal domain"/>
    <property type="match status" value="1"/>
</dbReference>
<feature type="domain" description="HTH tetR-type" evidence="5">
    <location>
        <begin position="9"/>
        <end position="69"/>
    </location>
</feature>
<dbReference type="PANTHER" id="PTHR47506">
    <property type="entry name" value="TRANSCRIPTIONAL REGULATORY PROTEIN"/>
    <property type="match status" value="1"/>
</dbReference>
<organism evidence="6 7">
    <name type="scientific">Sphingomonas sanxanigenens</name>
    <dbReference type="NCBI Taxonomy" id="397260"/>
    <lineage>
        <taxon>Bacteria</taxon>
        <taxon>Pseudomonadati</taxon>
        <taxon>Pseudomonadota</taxon>
        <taxon>Alphaproteobacteria</taxon>
        <taxon>Sphingomonadales</taxon>
        <taxon>Sphingomonadaceae</taxon>
        <taxon>Sphingomonas</taxon>
    </lineage>
</organism>
<dbReference type="Pfam" id="PF21993">
    <property type="entry name" value="TetR_C_13_2"/>
    <property type="match status" value="1"/>
</dbReference>
<evidence type="ECO:0000259" key="5">
    <source>
        <dbReference type="PROSITE" id="PS50977"/>
    </source>
</evidence>
<reference evidence="6 7" key="1">
    <citation type="submission" date="2017-08" db="EMBL/GenBank/DDBJ databases">
        <title>Infants hospitalized years apart are colonized by the same room-sourced microbial strains.</title>
        <authorList>
            <person name="Brooks B."/>
            <person name="Olm M.R."/>
            <person name="Firek B.A."/>
            <person name="Baker R."/>
            <person name="Thomas B.C."/>
            <person name="Morowitz M.J."/>
            <person name="Banfield J.F."/>
        </authorList>
    </citation>
    <scope>NUCLEOTIDE SEQUENCE [LARGE SCALE GENOMIC DNA]</scope>
    <source>
        <strain evidence="6">S2_018_000_R2_101</strain>
    </source>
</reference>
<keyword evidence="2 4" id="KW-0238">DNA-binding</keyword>
<dbReference type="PROSITE" id="PS50977">
    <property type="entry name" value="HTH_TETR_2"/>
    <property type="match status" value="1"/>
</dbReference>
<protein>
    <submittedName>
        <fullName evidence="6">TetR/AcrR family transcriptional regulator</fullName>
    </submittedName>
</protein>
<dbReference type="InterPro" id="IPR001647">
    <property type="entry name" value="HTH_TetR"/>
</dbReference>
<gene>
    <name evidence="6" type="ORF">DI623_15420</name>
</gene>
<dbReference type="EMBL" id="QFNN01000151">
    <property type="protein sequence ID" value="PZO87069.1"/>
    <property type="molecule type" value="Genomic_DNA"/>
</dbReference>
<dbReference type="GO" id="GO:0003677">
    <property type="term" value="F:DNA binding"/>
    <property type="evidence" value="ECO:0007669"/>
    <property type="project" value="UniProtKB-UniRule"/>
</dbReference>
<dbReference type="AlphaFoldDB" id="A0A2W5A3Q9"/>
<dbReference type="Gene3D" id="1.10.10.60">
    <property type="entry name" value="Homeodomain-like"/>
    <property type="match status" value="1"/>
</dbReference>
<dbReference type="InterPro" id="IPR009057">
    <property type="entry name" value="Homeodomain-like_sf"/>
</dbReference>
<evidence type="ECO:0000256" key="3">
    <source>
        <dbReference type="ARBA" id="ARBA00023163"/>
    </source>
</evidence>
<dbReference type="Pfam" id="PF00440">
    <property type="entry name" value="TetR_N"/>
    <property type="match status" value="1"/>
</dbReference>
<dbReference type="Proteomes" id="UP000249066">
    <property type="component" value="Unassembled WGS sequence"/>
</dbReference>
<dbReference type="InterPro" id="IPR036271">
    <property type="entry name" value="Tet_transcr_reg_TetR-rel_C_sf"/>
</dbReference>
<name>A0A2W5A3Q9_9SPHN</name>
<accession>A0A2W5A3Q9</accession>
<feature type="DNA-binding region" description="H-T-H motif" evidence="4">
    <location>
        <begin position="32"/>
        <end position="51"/>
    </location>
</feature>
<proteinExistence type="predicted"/>
<dbReference type="InterPro" id="IPR054156">
    <property type="entry name" value="YxaF_TetR_C"/>
</dbReference>
<dbReference type="SUPFAM" id="SSF46689">
    <property type="entry name" value="Homeodomain-like"/>
    <property type="match status" value="1"/>
</dbReference>
<keyword evidence="1" id="KW-0805">Transcription regulation</keyword>
<sequence>MRYDSEHKARTRQRVLKEASLAIREEGAGNIGVADIMARAGLTHGGFYAHFKSKDELIAEAITHMFEDRYPLFFSDIAEGDPRAALATFIDHYLSPQHVAASRHGCPIPALASELPHLHADAQRRFAAGARRLSQALATLIGRAGLPDAETLARSALAELAGAVGLARVAEDEDEARAICDASRAAVKARLGL</sequence>
<evidence type="ECO:0000256" key="1">
    <source>
        <dbReference type="ARBA" id="ARBA00023015"/>
    </source>
</evidence>
<dbReference type="PANTHER" id="PTHR47506:SF7">
    <property type="entry name" value="TRANSCRIPTIONAL REGULATORY PROTEIN"/>
    <property type="match status" value="1"/>
</dbReference>
<evidence type="ECO:0000256" key="2">
    <source>
        <dbReference type="ARBA" id="ARBA00023125"/>
    </source>
</evidence>
<keyword evidence="3" id="KW-0804">Transcription</keyword>
<evidence type="ECO:0000256" key="4">
    <source>
        <dbReference type="PROSITE-ProRule" id="PRU00335"/>
    </source>
</evidence>
<evidence type="ECO:0000313" key="6">
    <source>
        <dbReference type="EMBL" id="PZO87069.1"/>
    </source>
</evidence>
<dbReference type="Gene3D" id="1.10.357.10">
    <property type="entry name" value="Tetracycline Repressor, domain 2"/>
    <property type="match status" value="1"/>
</dbReference>
<evidence type="ECO:0000313" key="7">
    <source>
        <dbReference type="Proteomes" id="UP000249066"/>
    </source>
</evidence>